<evidence type="ECO:0000313" key="10">
    <source>
        <dbReference type="Proteomes" id="UP000613066"/>
    </source>
</evidence>
<dbReference type="EMBL" id="WBMW01005410">
    <property type="protein sequence ID" value="NXC49255.1"/>
    <property type="molecule type" value="Genomic_DNA"/>
</dbReference>
<feature type="domain" description="Peptidase A1" evidence="8">
    <location>
        <begin position="4"/>
        <end position="146"/>
    </location>
</feature>
<dbReference type="SUPFAM" id="SSF50630">
    <property type="entry name" value="Acid proteases"/>
    <property type="match status" value="1"/>
</dbReference>
<dbReference type="PANTHER" id="PTHR47966:SF22">
    <property type="entry name" value="PEPSIN A-3-RELATED"/>
    <property type="match status" value="1"/>
</dbReference>
<dbReference type="Gene3D" id="2.40.70.10">
    <property type="entry name" value="Acid Proteases"/>
    <property type="match status" value="1"/>
</dbReference>
<dbReference type="Proteomes" id="UP000613066">
    <property type="component" value="Unassembled WGS sequence"/>
</dbReference>
<comment type="similarity">
    <text evidence="1">Belongs to the peptidase A1 family.</text>
</comment>
<protein>
    <submittedName>
        <fullName evidence="9">PEPA protein</fullName>
    </submittedName>
</protein>
<evidence type="ECO:0000256" key="7">
    <source>
        <dbReference type="PIRSR" id="PIRSR601461-2"/>
    </source>
</evidence>
<dbReference type="PANTHER" id="PTHR47966">
    <property type="entry name" value="BETA-SITE APP-CLEAVING ENZYME, ISOFORM A-RELATED"/>
    <property type="match status" value="1"/>
</dbReference>
<name>A0A851PD15_9GALL</name>
<evidence type="ECO:0000256" key="4">
    <source>
        <dbReference type="ARBA" id="ARBA00022757"/>
    </source>
</evidence>
<evidence type="ECO:0000256" key="6">
    <source>
        <dbReference type="ARBA" id="ARBA00023157"/>
    </source>
</evidence>
<reference evidence="9" key="1">
    <citation type="submission" date="2019-09" db="EMBL/GenBank/DDBJ databases">
        <title>Bird 10,000 Genomes (B10K) Project - Family phase.</title>
        <authorList>
            <person name="Zhang G."/>
        </authorList>
    </citation>
    <scope>NUCLEOTIDE SEQUENCE</scope>
    <source>
        <strain evidence="9">B10K-DU-001-08</strain>
        <tissue evidence="9">Muscle</tissue>
    </source>
</reference>
<dbReference type="InterPro" id="IPR001461">
    <property type="entry name" value="Aspartic_peptidase_A1"/>
</dbReference>
<dbReference type="InterPro" id="IPR021109">
    <property type="entry name" value="Peptidase_aspartic_dom_sf"/>
</dbReference>
<sequence>QLEYVGTISIGTPPQEFSVIFDTGSANLWVPSVYCSSPACTNHRRFDPTRSSTFHGTTTSVASWYGTGSMVGVLGYDTVMIGNIQVQKQIFGLSQAEPGSFLVHAPFDGFLGLAFPRLSSSGATPVFDNMMSQHLVARDLFSIYLT</sequence>
<comment type="caution">
    <text evidence="9">The sequence shown here is derived from an EMBL/GenBank/DDBJ whole genome shotgun (WGS) entry which is preliminary data.</text>
</comment>
<keyword evidence="3" id="KW-0064">Aspartyl protease</keyword>
<evidence type="ECO:0000256" key="3">
    <source>
        <dbReference type="ARBA" id="ARBA00022750"/>
    </source>
</evidence>
<evidence type="ECO:0000256" key="5">
    <source>
        <dbReference type="ARBA" id="ARBA00022801"/>
    </source>
</evidence>
<dbReference type="PROSITE" id="PS51767">
    <property type="entry name" value="PEPTIDASE_A1"/>
    <property type="match status" value="1"/>
</dbReference>
<dbReference type="InterPro" id="IPR001969">
    <property type="entry name" value="Aspartic_peptidase_AS"/>
</dbReference>
<keyword evidence="2" id="KW-0645">Protease</keyword>
<keyword evidence="6 7" id="KW-1015">Disulfide bond</keyword>
<gene>
    <name evidence="9" type="primary">Pga_1</name>
    <name evidence="9" type="ORF">PENPIL_R01900</name>
</gene>
<dbReference type="InterPro" id="IPR033121">
    <property type="entry name" value="PEPTIDASE_A1"/>
</dbReference>
<organism evidence="9 10">
    <name type="scientific">Penelope pileata</name>
    <dbReference type="NCBI Taxonomy" id="1118817"/>
    <lineage>
        <taxon>Eukaryota</taxon>
        <taxon>Metazoa</taxon>
        <taxon>Chordata</taxon>
        <taxon>Craniata</taxon>
        <taxon>Vertebrata</taxon>
        <taxon>Euteleostomi</taxon>
        <taxon>Archelosauria</taxon>
        <taxon>Archosauria</taxon>
        <taxon>Dinosauria</taxon>
        <taxon>Saurischia</taxon>
        <taxon>Theropoda</taxon>
        <taxon>Coelurosauria</taxon>
        <taxon>Aves</taxon>
        <taxon>Neognathae</taxon>
        <taxon>Galloanserae</taxon>
        <taxon>Galliformes</taxon>
        <taxon>Cracidae</taxon>
        <taxon>Penelope</taxon>
    </lineage>
</organism>
<feature type="non-terminal residue" evidence="9">
    <location>
        <position position="146"/>
    </location>
</feature>
<evidence type="ECO:0000256" key="1">
    <source>
        <dbReference type="ARBA" id="ARBA00007447"/>
    </source>
</evidence>
<dbReference type="GO" id="GO:0006508">
    <property type="term" value="P:proteolysis"/>
    <property type="evidence" value="ECO:0007669"/>
    <property type="project" value="UniProtKB-KW"/>
</dbReference>
<dbReference type="GO" id="GO:0004190">
    <property type="term" value="F:aspartic-type endopeptidase activity"/>
    <property type="evidence" value="ECO:0007669"/>
    <property type="project" value="UniProtKB-KW"/>
</dbReference>
<feature type="disulfide bond" evidence="7">
    <location>
        <begin position="35"/>
        <end position="40"/>
    </location>
</feature>
<feature type="non-terminal residue" evidence="9">
    <location>
        <position position="1"/>
    </location>
</feature>
<accession>A0A851PD15</accession>
<dbReference type="Pfam" id="PF00026">
    <property type="entry name" value="Asp"/>
    <property type="match status" value="1"/>
</dbReference>
<evidence type="ECO:0000256" key="2">
    <source>
        <dbReference type="ARBA" id="ARBA00022670"/>
    </source>
</evidence>
<evidence type="ECO:0000313" key="9">
    <source>
        <dbReference type="EMBL" id="NXC49255.1"/>
    </source>
</evidence>
<dbReference type="GO" id="GO:0007586">
    <property type="term" value="P:digestion"/>
    <property type="evidence" value="ECO:0007669"/>
    <property type="project" value="UniProtKB-KW"/>
</dbReference>
<evidence type="ECO:0000259" key="8">
    <source>
        <dbReference type="PROSITE" id="PS51767"/>
    </source>
</evidence>
<keyword evidence="5" id="KW-0378">Hydrolase</keyword>
<keyword evidence="4" id="KW-0222">Digestion</keyword>
<dbReference type="FunFam" id="2.40.70.10:FF:000004">
    <property type="entry name" value="Pepsin A"/>
    <property type="match status" value="1"/>
</dbReference>
<dbReference type="AlphaFoldDB" id="A0A851PD15"/>
<dbReference type="OrthoDB" id="771136at2759"/>
<dbReference type="PROSITE" id="PS00141">
    <property type="entry name" value="ASP_PROTEASE"/>
    <property type="match status" value="1"/>
</dbReference>
<proteinExistence type="inferred from homology"/>
<keyword evidence="10" id="KW-1185">Reference proteome</keyword>